<accession>A0ABW3FIM4</accession>
<organism evidence="1 2">
    <name type="scientific">Pseudahrensia aquimaris</name>
    <dbReference type="NCBI Taxonomy" id="744461"/>
    <lineage>
        <taxon>Bacteria</taxon>
        <taxon>Pseudomonadati</taxon>
        <taxon>Pseudomonadota</taxon>
        <taxon>Alphaproteobacteria</taxon>
        <taxon>Hyphomicrobiales</taxon>
        <taxon>Ahrensiaceae</taxon>
        <taxon>Pseudahrensia</taxon>
    </lineage>
</organism>
<proteinExistence type="predicted"/>
<evidence type="ECO:0000313" key="2">
    <source>
        <dbReference type="Proteomes" id="UP001597101"/>
    </source>
</evidence>
<dbReference type="SUPFAM" id="SSF54637">
    <property type="entry name" value="Thioesterase/thiol ester dehydrase-isomerase"/>
    <property type="match status" value="1"/>
</dbReference>
<dbReference type="CDD" id="cd00586">
    <property type="entry name" value="4HBT"/>
    <property type="match status" value="1"/>
</dbReference>
<protein>
    <submittedName>
        <fullName evidence="1">Thioesterase family protein</fullName>
    </submittedName>
</protein>
<dbReference type="InterPro" id="IPR029069">
    <property type="entry name" value="HotDog_dom_sf"/>
</dbReference>
<dbReference type="Proteomes" id="UP001597101">
    <property type="component" value="Unassembled WGS sequence"/>
</dbReference>
<dbReference type="Pfam" id="PF13279">
    <property type="entry name" value="4HBT_2"/>
    <property type="match status" value="1"/>
</dbReference>
<reference evidence="2" key="1">
    <citation type="journal article" date="2019" name="Int. J. Syst. Evol. Microbiol.">
        <title>The Global Catalogue of Microorganisms (GCM) 10K type strain sequencing project: providing services to taxonomists for standard genome sequencing and annotation.</title>
        <authorList>
            <consortium name="The Broad Institute Genomics Platform"/>
            <consortium name="The Broad Institute Genome Sequencing Center for Infectious Disease"/>
            <person name="Wu L."/>
            <person name="Ma J."/>
        </authorList>
    </citation>
    <scope>NUCLEOTIDE SEQUENCE [LARGE SCALE GENOMIC DNA]</scope>
    <source>
        <strain evidence="2">CCUG 60023</strain>
    </source>
</reference>
<dbReference type="Gene3D" id="3.10.129.10">
    <property type="entry name" value="Hotdog Thioesterase"/>
    <property type="match status" value="1"/>
</dbReference>
<gene>
    <name evidence="1" type="ORF">ACFQ14_14525</name>
</gene>
<dbReference type="RefSeq" id="WP_377213477.1">
    <property type="nucleotide sequence ID" value="NZ_JBHTJV010000025.1"/>
</dbReference>
<dbReference type="EMBL" id="JBHTJV010000025">
    <property type="protein sequence ID" value="MFD0917618.1"/>
    <property type="molecule type" value="Genomic_DNA"/>
</dbReference>
<name>A0ABW3FIM4_9HYPH</name>
<evidence type="ECO:0000313" key="1">
    <source>
        <dbReference type="EMBL" id="MFD0917618.1"/>
    </source>
</evidence>
<comment type="caution">
    <text evidence="1">The sequence shown here is derived from an EMBL/GenBank/DDBJ whole genome shotgun (WGS) entry which is preliminary data.</text>
</comment>
<sequence>MSVISQNAPIISPLMELQADWIDYNGHLNMAFYNVLFDRGCDHAFEMLDLGPERAESDRVTIYTAEVHVCYLREIHLGDRVQATYQIIDHDEKRIHAFQELRHEDGWVSATSETLSLHVNMDGPKVAPFLPDTMAKVEAMASAHSTLVRPDQVGRSIGITRK</sequence>
<keyword evidence="2" id="KW-1185">Reference proteome</keyword>